<feature type="transmembrane region" description="Helical" evidence="1">
    <location>
        <begin position="255"/>
        <end position="278"/>
    </location>
</feature>
<organism evidence="2 3">
    <name type="scientific">Massilia phyllostachyos</name>
    <dbReference type="NCBI Taxonomy" id="2898585"/>
    <lineage>
        <taxon>Bacteria</taxon>
        <taxon>Pseudomonadati</taxon>
        <taxon>Pseudomonadota</taxon>
        <taxon>Betaproteobacteria</taxon>
        <taxon>Burkholderiales</taxon>
        <taxon>Oxalobacteraceae</taxon>
        <taxon>Telluria group</taxon>
        <taxon>Massilia</taxon>
    </lineage>
</organism>
<dbReference type="PANTHER" id="PTHR43471:SF14">
    <property type="entry name" value="ABC-2 TYPE TRANSPORT SYSTEM PERMEASE PROTEIN"/>
    <property type="match status" value="1"/>
</dbReference>
<keyword evidence="1" id="KW-1133">Transmembrane helix</keyword>
<keyword evidence="1" id="KW-0472">Membrane</keyword>
<reference evidence="2" key="1">
    <citation type="submission" date="2021-11" db="EMBL/GenBank/DDBJ databases">
        <title>The complete genome of Massilia sp sp. G4R7.</title>
        <authorList>
            <person name="Liu L."/>
            <person name="Yue J."/>
            <person name="Yuan J."/>
            <person name="Yang F."/>
            <person name="Li L."/>
        </authorList>
    </citation>
    <scope>NUCLEOTIDE SEQUENCE</scope>
    <source>
        <strain evidence="2">G4R7</strain>
    </source>
</reference>
<comment type="caution">
    <text evidence="2">The sequence shown here is derived from an EMBL/GenBank/DDBJ whole genome shotgun (WGS) entry which is preliminary data.</text>
</comment>
<keyword evidence="1" id="KW-0812">Transmembrane</keyword>
<proteinExistence type="predicted"/>
<evidence type="ECO:0000313" key="2">
    <source>
        <dbReference type="EMBL" id="MCD2516369.1"/>
    </source>
</evidence>
<gene>
    <name evidence="2" type="ORF">LQ564_08585</name>
</gene>
<keyword evidence="3" id="KW-1185">Reference proteome</keyword>
<name>A0ABS8Q435_9BURK</name>
<feature type="transmembrane region" description="Helical" evidence="1">
    <location>
        <begin position="225"/>
        <end position="248"/>
    </location>
</feature>
<dbReference type="RefSeq" id="WP_231057688.1">
    <property type="nucleotide sequence ID" value="NZ_JAJNOC010000002.1"/>
</dbReference>
<dbReference type="Pfam" id="PF12040">
    <property type="entry name" value="DUF3526"/>
    <property type="match status" value="1"/>
</dbReference>
<feature type="transmembrane region" description="Helical" evidence="1">
    <location>
        <begin position="147"/>
        <end position="169"/>
    </location>
</feature>
<feature type="transmembrane region" description="Helical" evidence="1">
    <location>
        <begin position="190"/>
        <end position="213"/>
    </location>
</feature>
<dbReference type="Proteomes" id="UP001179361">
    <property type="component" value="Unassembled WGS sequence"/>
</dbReference>
<dbReference type="PANTHER" id="PTHR43471">
    <property type="entry name" value="ABC TRANSPORTER PERMEASE"/>
    <property type="match status" value="1"/>
</dbReference>
<accession>A0ABS8Q435</accession>
<feature type="transmembrane region" description="Helical" evidence="1">
    <location>
        <begin position="436"/>
        <end position="458"/>
    </location>
</feature>
<dbReference type="EMBL" id="JAJNOC010000002">
    <property type="protein sequence ID" value="MCD2516369.1"/>
    <property type="molecule type" value="Genomic_DNA"/>
</dbReference>
<protein>
    <submittedName>
        <fullName evidence="2">DUF3526 domain-containing protein</fullName>
    </submittedName>
</protein>
<sequence>MNAATIIFRTEMLRMARGRWLLPLWFAFLALCGYAASEGAAWSKQRDAALAAIQDEEREVHRMRRDQIVNELTPENKARYGGAIYATAMSFRATLPQGELPGLTAGQAEGYPMAAKIFPFVASNTIFDEYMAGMENPAVLAAGRFDLAFVLVWLLPLLVMAGSFELWSYERERGMEPWLLAQPVAPARYLLAKAAARALLLVGPAVLALVVALRSTSAAGPAALLQAALLSALYGLFWLGFAALVNLFARNAAQAALGCVAGWLALVVLAPALALGVADLYAPPSSPAERTNALRAMAMQARAEVRQRADAAAPERVPAPNIPDSLRKRAVEVERGEQLIQAAVRPYRAQDQRRLRWMERLRAVSPAIAFQDALERLAGADAGRALRFQEQAHDFLLGVRRLTQRYLAHDRLLTAADYDHGMPRFVYREAPPGARLGALAVDAGVMALFLLALAAVGVRRLRRQAFHID</sequence>
<evidence type="ECO:0000256" key="1">
    <source>
        <dbReference type="SAM" id="Phobius"/>
    </source>
</evidence>
<evidence type="ECO:0000313" key="3">
    <source>
        <dbReference type="Proteomes" id="UP001179361"/>
    </source>
</evidence>
<dbReference type="InterPro" id="IPR021913">
    <property type="entry name" value="DUF3526"/>
</dbReference>